<dbReference type="RefSeq" id="WP_073108861.1">
    <property type="nucleotide sequence ID" value="NZ_FQZY01000023.1"/>
</dbReference>
<dbReference type="OrthoDB" id="9782754at2"/>
<feature type="transmembrane region" description="Helical" evidence="1">
    <location>
        <begin position="147"/>
        <end position="167"/>
    </location>
</feature>
<dbReference type="EMBL" id="FQZY01000023">
    <property type="protein sequence ID" value="SHJ95086.1"/>
    <property type="molecule type" value="Genomic_DNA"/>
</dbReference>
<reference evidence="3 4" key="1">
    <citation type="submission" date="2016-11" db="EMBL/GenBank/DDBJ databases">
        <authorList>
            <person name="Jaros S."/>
            <person name="Januszkiewicz K."/>
            <person name="Wedrychowicz H."/>
        </authorList>
    </citation>
    <scope>NUCLEOTIDE SEQUENCE [LARGE SCALE GENOMIC DNA]</scope>
    <source>
        <strain evidence="3 4">DSM 15480</strain>
    </source>
</reference>
<dbReference type="Proteomes" id="UP000184301">
    <property type="component" value="Unassembled WGS sequence"/>
</dbReference>
<evidence type="ECO:0000256" key="1">
    <source>
        <dbReference type="SAM" id="Phobius"/>
    </source>
</evidence>
<dbReference type="InterPro" id="IPR021997">
    <property type="entry name" value="SporV_AA"/>
</dbReference>
<keyword evidence="4" id="KW-1185">Reference proteome</keyword>
<keyword evidence="1" id="KW-1133">Transmembrane helix</keyword>
<dbReference type="Gene3D" id="2.60.480.10">
    <property type="entry name" value="eubacterium ventriosum atcc domain"/>
    <property type="match status" value="1"/>
</dbReference>
<protein>
    <submittedName>
        <fullName evidence="3">Stage V sporulation protein AA</fullName>
    </submittedName>
</protein>
<evidence type="ECO:0000313" key="3">
    <source>
        <dbReference type="EMBL" id="SHJ95086.1"/>
    </source>
</evidence>
<proteinExistence type="predicted"/>
<keyword evidence="1" id="KW-0472">Membrane</keyword>
<feature type="transmembrane region" description="Helical" evidence="1">
    <location>
        <begin position="102"/>
        <end position="123"/>
    </location>
</feature>
<feature type="domain" description="Stage V sporulation protein AA" evidence="2">
    <location>
        <begin position="6"/>
        <end position="93"/>
    </location>
</feature>
<dbReference type="InterPro" id="IPR038548">
    <property type="entry name" value="SporV_AA_N_sf"/>
</dbReference>
<keyword evidence="1" id="KW-0812">Transmembrane</keyword>
<sequence length="221" mass="24325">MSEKKETVYIKGDRNVEVKEREIRLGDVVSLECANSAMAAKLKCLKLMTIPEQGEHRAVVSVLRLIACIHEHYPNVDVQNMGETDLIITVENQKTPGGVAEALKVAAVVLITFAGSAFSIMAFNNDVSTTKLFSQVYELVTGSKSNGFTILEVTYCVGLIIGILVFFNHFGKKRFSVDPTPMEVEMRLYENDIATTVTETYARKGQEKDVDQTGHTGVSGN</sequence>
<evidence type="ECO:0000259" key="2">
    <source>
        <dbReference type="Pfam" id="PF12164"/>
    </source>
</evidence>
<dbReference type="Pfam" id="PF12164">
    <property type="entry name" value="SporV_AA"/>
    <property type="match status" value="1"/>
</dbReference>
<evidence type="ECO:0000313" key="4">
    <source>
        <dbReference type="Proteomes" id="UP000184301"/>
    </source>
</evidence>
<dbReference type="AlphaFoldDB" id="A0A1M6NHH9"/>
<name>A0A1M6NHH9_9FIRM</name>
<accession>A0A1M6NHH9</accession>
<organism evidence="3 4">
    <name type="scientific">Hespellia stercorisuis DSM 15480</name>
    <dbReference type="NCBI Taxonomy" id="1121950"/>
    <lineage>
        <taxon>Bacteria</taxon>
        <taxon>Bacillati</taxon>
        <taxon>Bacillota</taxon>
        <taxon>Clostridia</taxon>
        <taxon>Lachnospirales</taxon>
        <taxon>Lachnospiraceae</taxon>
        <taxon>Hespellia</taxon>
    </lineage>
</organism>
<dbReference type="STRING" id="1121950.SAMN02745243_01811"/>
<gene>
    <name evidence="3" type="ORF">SAMN02745243_01811</name>
</gene>